<dbReference type="EMBL" id="LR134516">
    <property type="protein sequence ID" value="VEJ22136.1"/>
    <property type="molecule type" value="Genomic_DNA"/>
</dbReference>
<reference evidence="1 2" key="1">
    <citation type="submission" date="2018-12" db="EMBL/GenBank/DDBJ databases">
        <authorList>
            <consortium name="Pathogen Informatics"/>
        </authorList>
    </citation>
    <scope>NUCLEOTIDE SEQUENCE [LARGE SCALE GENOMIC DNA]</scope>
    <source>
        <strain evidence="1 2">NCTC12227</strain>
    </source>
</reference>
<protein>
    <submittedName>
        <fullName evidence="1">Uncharacterized protein</fullName>
    </submittedName>
</protein>
<keyword evidence="2" id="KW-1185">Reference proteome</keyword>
<evidence type="ECO:0000313" key="2">
    <source>
        <dbReference type="Proteomes" id="UP000268229"/>
    </source>
</evidence>
<proteinExistence type="predicted"/>
<evidence type="ECO:0000313" key="1">
    <source>
        <dbReference type="EMBL" id="VEJ22136.1"/>
    </source>
</evidence>
<dbReference type="Proteomes" id="UP000268229">
    <property type="component" value="Chromosome"/>
</dbReference>
<dbReference type="KEGG" id="nani:NCTC12227_01915"/>
<organism evidence="1 2">
    <name type="scientific">Neisseria animaloris</name>
    <dbReference type="NCBI Taxonomy" id="326522"/>
    <lineage>
        <taxon>Bacteria</taxon>
        <taxon>Pseudomonadati</taxon>
        <taxon>Pseudomonadota</taxon>
        <taxon>Betaproteobacteria</taxon>
        <taxon>Neisseriales</taxon>
        <taxon>Neisseriaceae</taxon>
        <taxon>Neisseria</taxon>
    </lineage>
</organism>
<dbReference type="AlphaFoldDB" id="A0A448UE03"/>
<gene>
    <name evidence="1" type="ORF">NCTC12227_01915</name>
</gene>
<sequence>MLQLLNIPEIRYNEKAFYQHFHVNTLGTNHVG</sequence>
<name>A0A448UE03_9NEIS</name>
<accession>A0A448UE03</accession>